<dbReference type="OrthoDB" id="419616at2759"/>
<dbReference type="CDD" id="cd17330">
    <property type="entry name" value="MFS_SLC46_TetA_like"/>
    <property type="match status" value="1"/>
</dbReference>
<feature type="transmembrane region" description="Helical" evidence="6">
    <location>
        <begin position="364"/>
        <end position="386"/>
    </location>
</feature>
<feature type="transmembrane region" description="Helical" evidence="6">
    <location>
        <begin position="79"/>
        <end position="96"/>
    </location>
</feature>
<dbReference type="EMBL" id="KI894009">
    <property type="protein sequence ID" value="OCF51282.1"/>
    <property type="molecule type" value="Genomic_DNA"/>
</dbReference>
<dbReference type="SUPFAM" id="SSF103473">
    <property type="entry name" value="MFS general substrate transporter"/>
    <property type="match status" value="1"/>
</dbReference>
<keyword evidence="4 6" id="KW-1133">Transmembrane helix</keyword>
<dbReference type="GO" id="GO:0022857">
    <property type="term" value="F:transmembrane transporter activity"/>
    <property type="evidence" value="ECO:0007669"/>
    <property type="project" value="InterPro"/>
</dbReference>
<reference evidence="8" key="3">
    <citation type="submission" date="2016-07" db="EMBL/GenBank/DDBJ databases">
        <title>Evolution of pathogenesis and genome organization in the Tremellales.</title>
        <authorList>
            <person name="Cuomo C."/>
            <person name="Litvintseva A."/>
            <person name="Heitman J."/>
            <person name="Chen Y."/>
            <person name="Sun S."/>
            <person name="Springer D."/>
            <person name="Dromer F."/>
            <person name="Young S."/>
            <person name="Zeng Q."/>
            <person name="Chapman S."/>
            <person name="Gujja S."/>
            <person name="Saif S."/>
            <person name="Birren B."/>
        </authorList>
    </citation>
    <scope>NUCLEOTIDE SEQUENCE</scope>
    <source>
        <strain evidence="8">CBS 10737</strain>
    </source>
</reference>
<feature type="transmembrane region" description="Helical" evidence="6">
    <location>
        <begin position="179"/>
        <end position="203"/>
    </location>
</feature>
<evidence type="ECO:0000313" key="10">
    <source>
        <dbReference type="Proteomes" id="UP000094020"/>
    </source>
</evidence>
<dbReference type="GeneID" id="30171718"/>
<evidence type="ECO:0000313" key="9">
    <source>
        <dbReference type="EMBL" id="WWC69060.1"/>
    </source>
</evidence>
<evidence type="ECO:0000256" key="2">
    <source>
        <dbReference type="ARBA" id="ARBA00022448"/>
    </source>
</evidence>
<sequence>MTFSKGQLAVLLLARVVEPIGYTILFPYVNQMVEDLLPDVPKSSVGKYSGLVESIFALSSVLFMYRWGKLSDRIGRKPVILGGLCGVAFAHVMFGLSKSYKMAVAARFLSGLLCGNASVMRAVLGEVSTPETESLLYPLWTTCWDVACVLGPTLGALLQHPATQYPHSKFATLPLLRQYPYLLPSALIATLALFAAVLVATCLEETNPAIKARSSAPVELPSERTRLLPEEPIDTIEALPEKNTFIDLIAHKPLQQVLLSIFLLTLSAMSFDAGFALFAYSVPSLGGIDLAPRDIAACLSVKGALSIAFNLLVFPVALRRFKMRPLYRLFSSCWILVFMIPPIMNAVVMKDGDNGKWVADGSLQLLWLLMLPLLLLYVFGDLAFPLNMMALNAASPSSASLGAINGISLVVSALARSVGPAIFGLLYGIGAEHRMPIVWVVFGGIALLGALHSATIRGDADKVEERDV</sequence>
<evidence type="ECO:0000259" key="7">
    <source>
        <dbReference type="PROSITE" id="PS50850"/>
    </source>
</evidence>
<keyword evidence="5 6" id="KW-0472">Membrane</keyword>
<keyword evidence="2" id="KW-0813">Transport</keyword>
<reference evidence="9" key="4">
    <citation type="submission" date="2024-02" db="EMBL/GenBank/DDBJ databases">
        <title>Comparative genomics of Cryptococcus and Kwoniella reveals pathogenesis evolution and contrasting modes of karyotype evolution via chromosome fusion or intercentromeric recombination.</title>
        <authorList>
            <person name="Coelho M.A."/>
            <person name="David-Palma M."/>
            <person name="Shea T."/>
            <person name="Bowers K."/>
            <person name="McGinley-Smith S."/>
            <person name="Mohammad A.W."/>
            <person name="Gnirke A."/>
            <person name="Yurkov A.M."/>
            <person name="Nowrousian M."/>
            <person name="Sun S."/>
            <person name="Cuomo C.A."/>
            <person name="Heitman J."/>
        </authorList>
    </citation>
    <scope>NUCLEOTIDE SEQUENCE</scope>
    <source>
        <strain evidence="9">CBS 10737</strain>
    </source>
</reference>
<organism evidence="8">
    <name type="scientific">Kwoniella pini CBS 10737</name>
    <dbReference type="NCBI Taxonomy" id="1296096"/>
    <lineage>
        <taxon>Eukaryota</taxon>
        <taxon>Fungi</taxon>
        <taxon>Dikarya</taxon>
        <taxon>Basidiomycota</taxon>
        <taxon>Agaricomycotina</taxon>
        <taxon>Tremellomycetes</taxon>
        <taxon>Tremellales</taxon>
        <taxon>Cryptococcaceae</taxon>
        <taxon>Kwoniella</taxon>
    </lineage>
</organism>
<accession>A0A1B9I6X0</accession>
<feature type="domain" description="Major facilitator superfamily (MFS) profile" evidence="7">
    <location>
        <begin position="7"/>
        <end position="461"/>
    </location>
</feature>
<evidence type="ECO:0000256" key="5">
    <source>
        <dbReference type="ARBA" id="ARBA00023136"/>
    </source>
</evidence>
<keyword evidence="3 6" id="KW-0812">Transmembrane</keyword>
<dbReference type="Pfam" id="PF07690">
    <property type="entry name" value="MFS_1"/>
    <property type="match status" value="1"/>
</dbReference>
<dbReference type="AlphaFoldDB" id="A0A1B9I6X0"/>
<name>A0A1B9I6X0_9TREE</name>
<feature type="transmembrane region" description="Helical" evidence="6">
    <location>
        <begin position="436"/>
        <end position="456"/>
    </location>
</feature>
<evidence type="ECO:0000256" key="4">
    <source>
        <dbReference type="ARBA" id="ARBA00022989"/>
    </source>
</evidence>
<feature type="transmembrane region" description="Helical" evidence="6">
    <location>
        <begin position="48"/>
        <end position="67"/>
    </location>
</feature>
<dbReference type="KEGG" id="kpin:30171718"/>
<dbReference type="InterPro" id="IPR020846">
    <property type="entry name" value="MFS_dom"/>
</dbReference>
<dbReference type="PANTHER" id="PTHR23504">
    <property type="entry name" value="MAJOR FACILITATOR SUPERFAMILY DOMAIN-CONTAINING PROTEIN 10"/>
    <property type="match status" value="1"/>
</dbReference>
<reference evidence="8" key="1">
    <citation type="submission" date="2013-07" db="EMBL/GenBank/DDBJ databases">
        <title>The Genome Sequence of Cryptococcus pinus CBS10737.</title>
        <authorList>
            <consortium name="The Broad Institute Genome Sequencing Platform"/>
            <person name="Cuomo C."/>
            <person name="Litvintseva A."/>
            <person name="Chen Y."/>
            <person name="Heitman J."/>
            <person name="Sun S."/>
            <person name="Springer D."/>
            <person name="Dromer F."/>
            <person name="Young S.K."/>
            <person name="Zeng Q."/>
            <person name="Gargeya S."/>
            <person name="Fitzgerald M."/>
            <person name="Abouelleil A."/>
            <person name="Alvarado L."/>
            <person name="Berlin A.M."/>
            <person name="Chapman S.B."/>
            <person name="Dewar J."/>
            <person name="Goldberg J."/>
            <person name="Griggs A."/>
            <person name="Gujja S."/>
            <person name="Hansen M."/>
            <person name="Howarth C."/>
            <person name="Imamovic A."/>
            <person name="Larimer J."/>
            <person name="McCowan C."/>
            <person name="Murphy C."/>
            <person name="Pearson M."/>
            <person name="Priest M."/>
            <person name="Roberts A."/>
            <person name="Saif S."/>
            <person name="Shea T."/>
            <person name="Sykes S."/>
            <person name="Wortman J."/>
            <person name="Nusbaum C."/>
            <person name="Birren B."/>
        </authorList>
    </citation>
    <scope>NUCLEOTIDE SEQUENCE [LARGE SCALE GENOMIC DNA]</scope>
    <source>
        <strain evidence="8">CBS 10737</strain>
    </source>
</reference>
<dbReference type="Gene3D" id="1.20.1250.20">
    <property type="entry name" value="MFS general substrate transporter like domains"/>
    <property type="match status" value="1"/>
</dbReference>
<reference evidence="9" key="2">
    <citation type="submission" date="2013-07" db="EMBL/GenBank/DDBJ databases">
        <authorList>
            <consortium name="The Broad Institute Genome Sequencing Platform"/>
            <person name="Cuomo C."/>
            <person name="Litvintseva A."/>
            <person name="Chen Y."/>
            <person name="Heitman J."/>
            <person name="Sun S."/>
            <person name="Springer D."/>
            <person name="Dromer F."/>
            <person name="Young S.K."/>
            <person name="Zeng Q."/>
            <person name="Gargeya S."/>
            <person name="Fitzgerald M."/>
            <person name="Abouelleil A."/>
            <person name="Alvarado L."/>
            <person name="Berlin A.M."/>
            <person name="Chapman S.B."/>
            <person name="Dewar J."/>
            <person name="Goldberg J."/>
            <person name="Griggs A."/>
            <person name="Gujja S."/>
            <person name="Hansen M."/>
            <person name="Howarth C."/>
            <person name="Imamovic A."/>
            <person name="Larimer J."/>
            <person name="McCowan C."/>
            <person name="Murphy C."/>
            <person name="Pearson M."/>
            <person name="Priest M."/>
            <person name="Roberts A."/>
            <person name="Saif S."/>
            <person name="Shea T."/>
            <person name="Sykes S."/>
            <person name="Wortman J."/>
            <person name="Nusbaum C."/>
            <person name="Birren B."/>
        </authorList>
    </citation>
    <scope>NUCLEOTIDE SEQUENCE</scope>
    <source>
        <strain evidence="9">CBS 10737</strain>
    </source>
</reference>
<proteinExistence type="predicted"/>
<dbReference type="PROSITE" id="PS50850">
    <property type="entry name" value="MFS"/>
    <property type="match status" value="1"/>
</dbReference>
<dbReference type="InterPro" id="IPR036259">
    <property type="entry name" value="MFS_trans_sf"/>
</dbReference>
<evidence type="ECO:0000256" key="1">
    <source>
        <dbReference type="ARBA" id="ARBA00004141"/>
    </source>
</evidence>
<feature type="transmembrane region" description="Helical" evidence="6">
    <location>
        <begin position="294"/>
        <end position="314"/>
    </location>
</feature>
<feature type="transmembrane region" description="Helical" evidence="6">
    <location>
        <begin position="257"/>
        <end position="282"/>
    </location>
</feature>
<dbReference type="InterPro" id="IPR011701">
    <property type="entry name" value="MFS"/>
</dbReference>
<keyword evidence="10" id="KW-1185">Reference proteome</keyword>
<dbReference type="PANTHER" id="PTHR23504:SF15">
    <property type="entry name" value="MAJOR FACILITATOR SUPERFAMILY (MFS) PROFILE DOMAIN-CONTAINING PROTEIN"/>
    <property type="match status" value="1"/>
</dbReference>
<comment type="subcellular location">
    <subcellularLocation>
        <location evidence="1">Membrane</location>
        <topology evidence="1">Multi-pass membrane protein</topology>
    </subcellularLocation>
</comment>
<dbReference type="Proteomes" id="UP000094020">
    <property type="component" value="Chromosome 3"/>
</dbReference>
<evidence type="ECO:0000256" key="3">
    <source>
        <dbReference type="ARBA" id="ARBA00022692"/>
    </source>
</evidence>
<evidence type="ECO:0000256" key="6">
    <source>
        <dbReference type="SAM" id="Phobius"/>
    </source>
</evidence>
<gene>
    <name evidence="8" type="ORF">I206_03349</name>
    <name evidence="9" type="ORF">I206_102996</name>
</gene>
<dbReference type="RefSeq" id="XP_019012501.1">
    <property type="nucleotide sequence ID" value="XM_019155098.1"/>
</dbReference>
<feature type="transmembrane region" description="Helical" evidence="6">
    <location>
        <begin position="407"/>
        <end position="430"/>
    </location>
</feature>
<dbReference type="EMBL" id="CP144521">
    <property type="protein sequence ID" value="WWC69060.1"/>
    <property type="molecule type" value="Genomic_DNA"/>
</dbReference>
<feature type="transmembrane region" description="Helical" evidence="6">
    <location>
        <begin position="326"/>
        <end position="344"/>
    </location>
</feature>
<protein>
    <recommendedName>
        <fullName evidence="7">Major facilitator superfamily (MFS) profile domain-containing protein</fullName>
    </recommendedName>
</protein>
<evidence type="ECO:0000313" key="8">
    <source>
        <dbReference type="EMBL" id="OCF51282.1"/>
    </source>
</evidence>
<dbReference type="GO" id="GO:0016020">
    <property type="term" value="C:membrane"/>
    <property type="evidence" value="ECO:0007669"/>
    <property type="project" value="UniProtKB-SubCell"/>
</dbReference>